<dbReference type="OrthoDB" id="28569at2157"/>
<evidence type="ECO:0000313" key="3">
    <source>
        <dbReference type="EMBL" id="SFP80666.1"/>
    </source>
</evidence>
<feature type="domain" description="TRAM" evidence="2">
    <location>
        <begin position="78"/>
        <end position="137"/>
    </location>
</feature>
<dbReference type="InterPro" id="IPR002792">
    <property type="entry name" value="TRAM_dom"/>
</dbReference>
<evidence type="ECO:0000259" key="2">
    <source>
        <dbReference type="PROSITE" id="PS50926"/>
    </source>
</evidence>
<feature type="compositionally biased region" description="Acidic residues" evidence="1">
    <location>
        <begin position="53"/>
        <end position="62"/>
    </location>
</feature>
<protein>
    <submittedName>
        <fullName evidence="3">Predicted RNA-binding protein, contains TRAM domain</fullName>
    </submittedName>
</protein>
<dbReference type="InterPro" id="IPR012340">
    <property type="entry name" value="NA-bd_OB-fold"/>
</dbReference>
<dbReference type="Pfam" id="PF01938">
    <property type="entry name" value="TRAM"/>
    <property type="match status" value="1"/>
</dbReference>
<proteinExistence type="predicted"/>
<dbReference type="Gene3D" id="2.40.50.140">
    <property type="entry name" value="Nucleic acid-binding proteins"/>
    <property type="match status" value="1"/>
</dbReference>
<accession>A0A1I5TE03</accession>
<dbReference type="PROSITE" id="PS50926">
    <property type="entry name" value="TRAM"/>
    <property type="match status" value="1"/>
</dbReference>
<gene>
    <name evidence="3" type="ORF">SAMN05216277_1096</name>
</gene>
<name>A0A1I5TE03_9EURY</name>
<dbReference type="RefSeq" id="WP_079990168.1">
    <property type="nucleotide sequence ID" value="NZ_FOXI01000009.1"/>
</dbReference>
<dbReference type="EMBL" id="FOXI01000009">
    <property type="protein sequence ID" value="SFP80666.1"/>
    <property type="molecule type" value="Genomic_DNA"/>
</dbReference>
<reference evidence="4" key="1">
    <citation type="submission" date="2016-10" db="EMBL/GenBank/DDBJ databases">
        <authorList>
            <person name="Varghese N."/>
            <person name="Submissions S."/>
        </authorList>
    </citation>
    <scope>NUCLEOTIDE SEQUENCE [LARGE SCALE GENOMIC DNA]</scope>
    <source>
        <strain evidence="4">CGMCC 1.10329</strain>
    </source>
</reference>
<dbReference type="Proteomes" id="UP000183769">
    <property type="component" value="Unassembled WGS sequence"/>
</dbReference>
<sequence>MKISEQLRCLFSATVEKRDDSYVVEVPKQEIQLGDLQQGETYRVAVVPSPTTEESDDTDADSQPEQAAQSPQSPQTPPVEEGEQRTVEIEDIGEQGDGITRVERGFVVIIPDTQQGERVTVEITDVRQNVAFGEVIKRFNYYE</sequence>
<evidence type="ECO:0000313" key="4">
    <source>
        <dbReference type="Proteomes" id="UP000183769"/>
    </source>
</evidence>
<keyword evidence="4" id="KW-1185">Reference proteome</keyword>
<feature type="compositionally biased region" description="Low complexity" evidence="1">
    <location>
        <begin position="63"/>
        <end position="73"/>
    </location>
</feature>
<evidence type="ECO:0000256" key="1">
    <source>
        <dbReference type="SAM" id="MobiDB-lite"/>
    </source>
</evidence>
<dbReference type="AlphaFoldDB" id="A0A1I5TE03"/>
<organism evidence="3 4">
    <name type="scientific">Halolamina pelagica</name>
    <dbReference type="NCBI Taxonomy" id="699431"/>
    <lineage>
        <taxon>Archaea</taxon>
        <taxon>Methanobacteriati</taxon>
        <taxon>Methanobacteriota</taxon>
        <taxon>Stenosarchaea group</taxon>
        <taxon>Halobacteria</taxon>
        <taxon>Halobacteriales</taxon>
        <taxon>Haloferacaceae</taxon>
    </lineage>
</organism>
<feature type="region of interest" description="Disordered" evidence="1">
    <location>
        <begin position="37"/>
        <end position="96"/>
    </location>
</feature>
<dbReference type="SUPFAM" id="SSF50249">
    <property type="entry name" value="Nucleic acid-binding proteins"/>
    <property type="match status" value="1"/>
</dbReference>